<evidence type="ECO:0000256" key="2">
    <source>
        <dbReference type="ARBA" id="ARBA00022723"/>
    </source>
</evidence>
<dbReference type="OrthoDB" id="9791859at2"/>
<name>A0A4Y9FY07_9MICO</name>
<comment type="cofactor">
    <cofactor evidence="6">
        <name>Mg(2+)</name>
        <dbReference type="ChEBI" id="CHEBI:18420"/>
    </cofactor>
    <cofactor evidence="6">
        <name>Mn(2+)</name>
        <dbReference type="ChEBI" id="CHEBI:29035"/>
    </cofactor>
</comment>
<dbReference type="UniPathway" id="UPA01057">
    <property type="reaction ID" value="UER00164"/>
</dbReference>
<evidence type="ECO:0000256" key="3">
    <source>
        <dbReference type="ARBA" id="ARBA00022842"/>
    </source>
</evidence>
<comment type="catalytic activity">
    <reaction evidence="6">
        <text>isochorismate + 2-oxoglutarate + H(+) = 5-enolpyruvoyl-6-hydroxy-2-succinyl-cyclohex-3-ene-1-carboxylate + CO2</text>
        <dbReference type="Rhea" id="RHEA:25593"/>
        <dbReference type="ChEBI" id="CHEBI:15378"/>
        <dbReference type="ChEBI" id="CHEBI:16526"/>
        <dbReference type="ChEBI" id="CHEBI:16810"/>
        <dbReference type="ChEBI" id="CHEBI:29780"/>
        <dbReference type="ChEBI" id="CHEBI:58818"/>
        <dbReference type="EC" id="2.2.1.9"/>
    </reaction>
</comment>
<dbReference type="Proteomes" id="UP000298358">
    <property type="component" value="Unassembled WGS sequence"/>
</dbReference>
<evidence type="ECO:0000256" key="7">
    <source>
        <dbReference type="SAM" id="MobiDB-lite"/>
    </source>
</evidence>
<sequence>MSASACSRRSSHVSTPSRTSSRSRARRSRTRRGTTTPAAVAGRSDVSRDPGASPASAAAAALLDELVAHGVRHVVVSPGSRSQALALAAAALERAGRIRLHVRIDERVAGFTALGIGRETRVPAAVICTSGTAVANLLPAVLEAHHAGVPLLLLTADRPPELRGVGANQATTQPGIFGAFTRFAMDAETPTGEQGEVAAARAIARRAYGAATGDAGDAVAGPVHLNLPYREPLAGALPEWFTGGRTRAVPDAITAPKRDPHALERGPRTVVIAGADAGLAAEELAHAGGWPLIAEIVSGARFGRQVIHGYRALLRDPDLGGRIERAVVLGHPTLSREVAALLSRPDVDVVAVRGAGEDLDLNHRTTHVDAVAVTPGDPDRAWLGSWLQASAAHAVDLDAPAPDLDGLASKDPLARAQATRAELAAVRRPLDREQLAAAVWAATWPHDRLVFGSSRLVRVADAVLPGKRVPVHANRGLAGIDGTIATALGIALASQDGARPGVTRVLLGDLTLLHDVGALLLPVSEEHPRIQLIVGNDGGGTIFDGLEVASLASKDDMDRVQYTPQQADVAALASAYGWEHTRVTTRSALDQALIAPGSRRIIEVPLERE</sequence>
<keyword evidence="5 6" id="KW-0464">Manganese</keyword>
<evidence type="ECO:0000313" key="10">
    <source>
        <dbReference type="Proteomes" id="UP000298358"/>
    </source>
</evidence>
<feature type="compositionally biased region" description="Basic residues" evidence="7">
    <location>
        <begin position="21"/>
        <end position="32"/>
    </location>
</feature>
<comment type="similarity">
    <text evidence="6">Belongs to the TPP enzyme family. MenD subfamily.</text>
</comment>
<dbReference type="GO" id="GO:0070204">
    <property type="term" value="F:2-succinyl-5-enolpyruvyl-6-hydroxy-3-cyclohexene-1-carboxylic-acid synthase activity"/>
    <property type="evidence" value="ECO:0007669"/>
    <property type="project" value="UniProtKB-UniRule"/>
</dbReference>
<dbReference type="AlphaFoldDB" id="A0A4Y9FY07"/>
<comment type="cofactor">
    <cofactor evidence="6">
        <name>thiamine diphosphate</name>
        <dbReference type="ChEBI" id="CHEBI:58937"/>
    </cofactor>
    <text evidence="6">Binds 1 thiamine pyrophosphate per subunit.</text>
</comment>
<dbReference type="Gene3D" id="3.40.50.1220">
    <property type="entry name" value="TPP-binding domain"/>
    <property type="match status" value="1"/>
</dbReference>
<evidence type="ECO:0000313" key="9">
    <source>
        <dbReference type="EMBL" id="TFU33434.1"/>
    </source>
</evidence>
<comment type="caution">
    <text evidence="9">The sequence shown here is derived from an EMBL/GenBank/DDBJ whole genome shotgun (WGS) entry which is preliminary data.</text>
</comment>
<dbReference type="EMBL" id="SPQB01000009">
    <property type="protein sequence ID" value="TFU33434.1"/>
    <property type="molecule type" value="Genomic_DNA"/>
</dbReference>
<keyword evidence="10" id="KW-1185">Reference proteome</keyword>
<accession>A0A4Y9FY07</accession>
<organism evidence="9 10">
    <name type="scientific">Microbacterium paludicola</name>
    <dbReference type="NCBI Taxonomy" id="300019"/>
    <lineage>
        <taxon>Bacteria</taxon>
        <taxon>Bacillati</taxon>
        <taxon>Actinomycetota</taxon>
        <taxon>Actinomycetes</taxon>
        <taxon>Micrococcales</taxon>
        <taxon>Microbacteriaceae</taxon>
        <taxon>Microbacterium</taxon>
    </lineage>
</organism>
<keyword evidence="1 6" id="KW-0808">Transferase</keyword>
<evidence type="ECO:0000256" key="5">
    <source>
        <dbReference type="ARBA" id="ARBA00023211"/>
    </source>
</evidence>
<dbReference type="InterPro" id="IPR029061">
    <property type="entry name" value="THDP-binding"/>
</dbReference>
<dbReference type="UniPathway" id="UPA00079"/>
<dbReference type="GO" id="GO:0030145">
    <property type="term" value="F:manganese ion binding"/>
    <property type="evidence" value="ECO:0007669"/>
    <property type="project" value="UniProtKB-UniRule"/>
</dbReference>
<feature type="compositionally biased region" description="Low complexity" evidence="7">
    <location>
        <begin position="33"/>
        <end position="43"/>
    </location>
</feature>
<dbReference type="Gene3D" id="3.40.50.970">
    <property type="match status" value="2"/>
</dbReference>
<reference evidence="9 10" key="1">
    <citation type="submission" date="2019-03" db="EMBL/GenBank/DDBJ databases">
        <title>Diversity of the mouse oral microbiome.</title>
        <authorList>
            <person name="Joseph S."/>
            <person name="Aduse-Opoku J."/>
            <person name="Curtis M."/>
            <person name="Wade W."/>
            <person name="Hashim A."/>
        </authorList>
    </citation>
    <scope>NUCLEOTIDE SEQUENCE [LARGE SCALE GENOMIC DNA]</scope>
    <source>
        <strain evidence="9 10">P1012</strain>
    </source>
</reference>
<keyword evidence="2 6" id="KW-0479">Metal-binding</keyword>
<dbReference type="SUPFAM" id="SSF52518">
    <property type="entry name" value="Thiamin diphosphate-binding fold (THDP-binding)"/>
    <property type="match status" value="2"/>
</dbReference>
<evidence type="ECO:0000259" key="8">
    <source>
        <dbReference type="Pfam" id="PF02776"/>
    </source>
</evidence>
<dbReference type="PIRSF" id="PIRSF004983">
    <property type="entry name" value="MenD"/>
    <property type="match status" value="1"/>
</dbReference>
<comment type="subunit">
    <text evidence="6">Homodimer.</text>
</comment>
<comment type="pathway">
    <text evidence="6">Quinol/quinone metabolism; 1,4-dihydroxy-2-naphthoate biosynthesis; 1,4-dihydroxy-2-naphthoate from chorismate: step 2/7.</text>
</comment>
<dbReference type="HAMAP" id="MF_01659">
    <property type="entry name" value="MenD"/>
    <property type="match status" value="1"/>
</dbReference>
<dbReference type="Pfam" id="PF02776">
    <property type="entry name" value="TPP_enzyme_N"/>
    <property type="match status" value="1"/>
</dbReference>
<gene>
    <name evidence="6 9" type="primary">menD</name>
    <name evidence="9" type="ORF">E4U02_06075</name>
</gene>
<keyword evidence="3 6" id="KW-0460">Magnesium</keyword>
<keyword evidence="4 6" id="KW-0786">Thiamine pyrophosphate</keyword>
<evidence type="ECO:0000256" key="6">
    <source>
        <dbReference type="HAMAP-Rule" id="MF_01659"/>
    </source>
</evidence>
<evidence type="ECO:0000256" key="1">
    <source>
        <dbReference type="ARBA" id="ARBA00022679"/>
    </source>
</evidence>
<dbReference type="PANTHER" id="PTHR42916">
    <property type="entry name" value="2-SUCCINYL-5-ENOLPYRUVYL-6-HYDROXY-3-CYCLOHEXENE-1-CARBOXYLATE SYNTHASE"/>
    <property type="match status" value="1"/>
</dbReference>
<dbReference type="NCBIfam" id="TIGR00173">
    <property type="entry name" value="menD"/>
    <property type="match status" value="1"/>
</dbReference>
<dbReference type="InterPro" id="IPR004433">
    <property type="entry name" value="MenaQ_synth_MenD"/>
</dbReference>
<dbReference type="GO" id="GO:0030976">
    <property type="term" value="F:thiamine pyrophosphate binding"/>
    <property type="evidence" value="ECO:0007669"/>
    <property type="project" value="UniProtKB-UniRule"/>
</dbReference>
<feature type="domain" description="Thiamine pyrophosphate enzyme N-terminal TPP-binding" evidence="8">
    <location>
        <begin position="58"/>
        <end position="169"/>
    </location>
</feature>
<keyword evidence="6" id="KW-0474">Menaquinone biosynthesis</keyword>
<dbReference type="CDD" id="cd02009">
    <property type="entry name" value="TPP_SHCHC_synthase"/>
    <property type="match status" value="1"/>
</dbReference>
<dbReference type="InterPro" id="IPR012001">
    <property type="entry name" value="Thiamin_PyroP_enz_TPP-bd_dom"/>
</dbReference>
<dbReference type="CDD" id="cd07037">
    <property type="entry name" value="TPP_PYR_MenD"/>
    <property type="match status" value="1"/>
</dbReference>
<protein>
    <recommendedName>
        <fullName evidence="6">2-succinyl-5-enolpyruvyl-6-hydroxy-3-cyclohexene-1-carboxylate synthase</fullName>
        <shortName evidence="6">SEPHCHC synthase</shortName>
        <ecNumber evidence="6">2.2.1.9</ecNumber>
    </recommendedName>
    <alternativeName>
        <fullName evidence="6">Menaquinone biosynthesis protein MenD</fullName>
    </alternativeName>
</protein>
<dbReference type="GO" id="GO:0000287">
    <property type="term" value="F:magnesium ion binding"/>
    <property type="evidence" value="ECO:0007669"/>
    <property type="project" value="UniProtKB-UniRule"/>
</dbReference>
<dbReference type="PANTHER" id="PTHR42916:SF1">
    <property type="entry name" value="PROTEIN PHYLLO, CHLOROPLASTIC"/>
    <property type="match status" value="1"/>
</dbReference>
<proteinExistence type="inferred from homology"/>
<evidence type="ECO:0000256" key="4">
    <source>
        <dbReference type="ARBA" id="ARBA00023052"/>
    </source>
</evidence>
<dbReference type="EC" id="2.2.1.9" evidence="6"/>
<dbReference type="GO" id="GO:0009234">
    <property type="term" value="P:menaquinone biosynthetic process"/>
    <property type="evidence" value="ECO:0007669"/>
    <property type="project" value="UniProtKB-UniRule"/>
</dbReference>
<comment type="pathway">
    <text evidence="6">Quinol/quinone metabolism; menaquinone biosynthesis.</text>
</comment>
<comment type="function">
    <text evidence="6">Catalyzes the thiamine diphosphate-dependent decarboxylation of 2-oxoglutarate and the subsequent addition of the resulting succinic semialdehyde-thiamine pyrophosphate anion to isochorismate to yield 2-succinyl-5-enolpyruvyl-6-hydroxy-3-cyclohexene-1-carboxylate (SEPHCHC).</text>
</comment>
<feature type="region of interest" description="Disordered" evidence="7">
    <location>
        <begin position="1"/>
        <end position="53"/>
    </location>
</feature>